<dbReference type="Proteomes" id="UP001152622">
    <property type="component" value="Chromosome 11"/>
</dbReference>
<dbReference type="InterPro" id="IPR036743">
    <property type="entry name" value="ARPC5_sf"/>
</dbReference>
<name>A0A9Q1ING7_SYNKA</name>
<evidence type="ECO:0008006" key="4">
    <source>
        <dbReference type="Google" id="ProtNLM"/>
    </source>
</evidence>
<protein>
    <recommendedName>
        <fullName evidence="4">Actin-related protein 2/3 complex subunit 5</fullName>
    </recommendedName>
</protein>
<proteinExistence type="predicted"/>
<sequence>MAKNTLSSRFRKVDIDEYDENKFVDDQEDASEQQGPDATEIDSLIRQYPLSGQGNGVQDRWTARVLLALQRKFSQSGRGHHRLQCYLAERGLATEDTSNSSLPPPTPPTTSQTFIHTTGTVGGDHL</sequence>
<organism evidence="2 3">
    <name type="scientific">Synaphobranchus kaupii</name>
    <name type="common">Kaup's arrowtooth eel</name>
    <dbReference type="NCBI Taxonomy" id="118154"/>
    <lineage>
        <taxon>Eukaryota</taxon>
        <taxon>Metazoa</taxon>
        <taxon>Chordata</taxon>
        <taxon>Craniata</taxon>
        <taxon>Vertebrata</taxon>
        <taxon>Euteleostomi</taxon>
        <taxon>Actinopterygii</taxon>
        <taxon>Neopterygii</taxon>
        <taxon>Teleostei</taxon>
        <taxon>Anguilliformes</taxon>
        <taxon>Synaphobranchidae</taxon>
        <taxon>Synaphobranchus</taxon>
    </lineage>
</organism>
<accession>A0A9Q1ING7</accession>
<evidence type="ECO:0000313" key="2">
    <source>
        <dbReference type="EMBL" id="KAJ8346466.1"/>
    </source>
</evidence>
<keyword evidence="3" id="KW-1185">Reference proteome</keyword>
<evidence type="ECO:0000313" key="3">
    <source>
        <dbReference type="Proteomes" id="UP001152622"/>
    </source>
</evidence>
<gene>
    <name evidence="2" type="ORF">SKAU_G00278670</name>
</gene>
<dbReference type="SUPFAM" id="SSF69103">
    <property type="entry name" value="Arp2/3 complex 16 kDa subunit ARPC5"/>
    <property type="match status" value="1"/>
</dbReference>
<reference evidence="2" key="1">
    <citation type="journal article" date="2023" name="Science">
        <title>Genome structures resolve the early diversification of teleost fishes.</title>
        <authorList>
            <person name="Parey E."/>
            <person name="Louis A."/>
            <person name="Montfort J."/>
            <person name="Bouchez O."/>
            <person name="Roques C."/>
            <person name="Iampietro C."/>
            <person name="Lluch J."/>
            <person name="Castinel A."/>
            <person name="Donnadieu C."/>
            <person name="Desvignes T."/>
            <person name="Floi Bucao C."/>
            <person name="Jouanno E."/>
            <person name="Wen M."/>
            <person name="Mejri S."/>
            <person name="Dirks R."/>
            <person name="Jansen H."/>
            <person name="Henkel C."/>
            <person name="Chen W.J."/>
            <person name="Zahm M."/>
            <person name="Cabau C."/>
            <person name="Klopp C."/>
            <person name="Thompson A.W."/>
            <person name="Robinson-Rechavi M."/>
            <person name="Braasch I."/>
            <person name="Lecointre G."/>
            <person name="Bobe J."/>
            <person name="Postlethwait J.H."/>
            <person name="Berthelot C."/>
            <person name="Roest Crollius H."/>
            <person name="Guiguen Y."/>
        </authorList>
    </citation>
    <scope>NUCLEOTIDE SEQUENCE</scope>
    <source>
        <strain evidence="2">WJC10195</strain>
    </source>
</reference>
<evidence type="ECO:0000256" key="1">
    <source>
        <dbReference type="SAM" id="MobiDB-lite"/>
    </source>
</evidence>
<dbReference type="GO" id="GO:0034314">
    <property type="term" value="P:Arp2/3 complex-mediated actin nucleation"/>
    <property type="evidence" value="ECO:0007669"/>
    <property type="project" value="InterPro"/>
</dbReference>
<feature type="region of interest" description="Disordered" evidence="1">
    <location>
        <begin position="17"/>
        <end position="39"/>
    </location>
</feature>
<feature type="region of interest" description="Disordered" evidence="1">
    <location>
        <begin position="94"/>
        <end position="126"/>
    </location>
</feature>
<dbReference type="EMBL" id="JAINUF010000011">
    <property type="protein sequence ID" value="KAJ8346466.1"/>
    <property type="molecule type" value="Genomic_DNA"/>
</dbReference>
<comment type="caution">
    <text evidence="2">The sequence shown here is derived from an EMBL/GenBank/DDBJ whole genome shotgun (WGS) entry which is preliminary data.</text>
</comment>
<dbReference type="GO" id="GO:0030833">
    <property type="term" value="P:regulation of actin filament polymerization"/>
    <property type="evidence" value="ECO:0007669"/>
    <property type="project" value="InterPro"/>
</dbReference>
<dbReference type="Gene3D" id="1.25.40.190">
    <property type="entry name" value="Actin-related protein 2/3 complex subunit 5"/>
    <property type="match status" value="1"/>
</dbReference>
<dbReference type="OrthoDB" id="429520at2759"/>
<dbReference type="AlphaFoldDB" id="A0A9Q1ING7"/>
<dbReference type="GO" id="GO:0005885">
    <property type="term" value="C:Arp2/3 protein complex"/>
    <property type="evidence" value="ECO:0007669"/>
    <property type="project" value="InterPro"/>
</dbReference>